<name>C0C5N4_9FIRM</name>
<keyword evidence="2" id="KW-1185">Reference proteome</keyword>
<protein>
    <submittedName>
        <fullName evidence="1">Uncharacterized protein</fullName>
    </submittedName>
</protein>
<dbReference type="HOGENOM" id="CLU_3287397_0_0_9"/>
<gene>
    <name evidence="1" type="ORF">CLOHYLEM_07421</name>
</gene>
<evidence type="ECO:0000313" key="2">
    <source>
        <dbReference type="Proteomes" id="UP000004893"/>
    </source>
</evidence>
<accession>C0C5N4</accession>
<dbReference type="AlphaFoldDB" id="C0C5N4"/>
<sequence length="40" mass="4794">MPAEKGLKQIERNFGKIRRKCLYHIKNKASIMCLCKRKQM</sequence>
<dbReference type="Proteomes" id="UP000004893">
    <property type="component" value="Unassembled WGS sequence"/>
</dbReference>
<reference evidence="1" key="1">
    <citation type="submission" date="2009-02" db="EMBL/GenBank/DDBJ databases">
        <authorList>
            <person name="Fulton L."/>
            <person name="Clifton S."/>
            <person name="Fulton B."/>
            <person name="Xu J."/>
            <person name="Minx P."/>
            <person name="Pepin K.H."/>
            <person name="Johnson M."/>
            <person name="Bhonagiri V."/>
            <person name="Nash W.E."/>
            <person name="Mardis E.R."/>
            <person name="Wilson R.K."/>
        </authorList>
    </citation>
    <scope>NUCLEOTIDE SEQUENCE [LARGE SCALE GENOMIC DNA]</scope>
    <source>
        <strain evidence="1">DSM 15053</strain>
    </source>
</reference>
<proteinExistence type="predicted"/>
<comment type="caution">
    <text evidence="1">The sequence shown here is derived from an EMBL/GenBank/DDBJ whole genome shotgun (WGS) entry which is preliminary data.</text>
</comment>
<reference evidence="1" key="2">
    <citation type="submission" date="2013-06" db="EMBL/GenBank/DDBJ databases">
        <title>Draft genome sequence of Clostridium hylemonae (DSM 15053).</title>
        <authorList>
            <person name="Sudarsanam P."/>
            <person name="Ley R."/>
            <person name="Guruge J."/>
            <person name="Turnbaugh P.J."/>
            <person name="Mahowald M."/>
            <person name="Liep D."/>
            <person name="Gordon J."/>
        </authorList>
    </citation>
    <scope>NUCLEOTIDE SEQUENCE</scope>
    <source>
        <strain evidence="1">DSM 15053</strain>
    </source>
</reference>
<evidence type="ECO:0000313" key="1">
    <source>
        <dbReference type="EMBL" id="EEG72418.1"/>
    </source>
</evidence>
<dbReference type="EMBL" id="ABYI02000041">
    <property type="protein sequence ID" value="EEG72418.1"/>
    <property type="molecule type" value="Genomic_DNA"/>
</dbReference>
<organism evidence="1 2">
    <name type="scientific">[Clostridium] hylemonae DSM 15053</name>
    <dbReference type="NCBI Taxonomy" id="553973"/>
    <lineage>
        <taxon>Bacteria</taxon>
        <taxon>Bacillati</taxon>
        <taxon>Bacillota</taxon>
        <taxon>Clostridia</taxon>
        <taxon>Lachnospirales</taxon>
        <taxon>Lachnospiraceae</taxon>
    </lineage>
</organism>
<dbReference type="STRING" id="553973.CLOHYLEM_07421"/>